<feature type="domain" description="Neurotransmitter-gated ion-channel ligand-binding" evidence="1">
    <location>
        <begin position="1"/>
        <end position="161"/>
    </location>
</feature>
<dbReference type="Pfam" id="PF02931">
    <property type="entry name" value="Neur_chan_LBD"/>
    <property type="match status" value="1"/>
</dbReference>
<evidence type="ECO:0000313" key="3">
    <source>
        <dbReference type="EMBL" id="CAF4008939.1"/>
    </source>
</evidence>
<proteinExistence type="predicted"/>
<feature type="non-terminal residue" evidence="2">
    <location>
        <position position="1"/>
    </location>
</feature>
<dbReference type="SUPFAM" id="SSF63712">
    <property type="entry name" value="Nicotinic receptor ligand binding domain-like"/>
    <property type="match status" value="1"/>
</dbReference>
<protein>
    <recommendedName>
        <fullName evidence="1">Neurotransmitter-gated ion-channel ligand-binding domain-containing protein</fullName>
    </recommendedName>
</protein>
<evidence type="ECO:0000259" key="1">
    <source>
        <dbReference type="Pfam" id="PF02931"/>
    </source>
</evidence>
<organism evidence="2 4">
    <name type="scientific">Didymodactylos carnosus</name>
    <dbReference type="NCBI Taxonomy" id="1234261"/>
    <lineage>
        <taxon>Eukaryota</taxon>
        <taxon>Metazoa</taxon>
        <taxon>Spiralia</taxon>
        <taxon>Gnathifera</taxon>
        <taxon>Rotifera</taxon>
        <taxon>Eurotatoria</taxon>
        <taxon>Bdelloidea</taxon>
        <taxon>Philodinida</taxon>
        <taxon>Philodinidae</taxon>
        <taxon>Didymodactylos</taxon>
    </lineage>
</organism>
<dbReference type="GO" id="GO:0005230">
    <property type="term" value="F:extracellular ligand-gated monoatomic ion channel activity"/>
    <property type="evidence" value="ECO:0007669"/>
    <property type="project" value="InterPro"/>
</dbReference>
<dbReference type="OrthoDB" id="189655at2759"/>
<accession>A0A814ZKG5</accession>
<dbReference type="Proteomes" id="UP000681722">
    <property type="component" value="Unassembled WGS sequence"/>
</dbReference>
<sequence length="172" mass="19962">NIDTLNEKFEAEAFIEAEWFDTKFPADAQNYDVQVHWNPKLSVDNSIGELKDERYYTINRSSPANDGGHITEHRKIKGVFWEKLELHDFPFDVQDLTIKVTSDYLAEDIALKENFDRPSSINRRAFTAQQEWSLFEHVEVSHQFVVAGTYATVILQPIINRDDKRGMGNELL</sequence>
<comment type="caution">
    <text evidence="2">The sequence shown here is derived from an EMBL/GenBank/DDBJ whole genome shotgun (WGS) entry which is preliminary data.</text>
</comment>
<dbReference type="Proteomes" id="UP000663829">
    <property type="component" value="Unassembled WGS sequence"/>
</dbReference>
<reference evidence="2" key="1">
    <citation type="submission" date="2021-02" db="EMBL/GenBank/DDBJ databases">
        <authorList>
            <person name="Nowell W R."/>
        </authorList>
    </citation>
    <scope>NUCLEOTIDE SEQUENCE</scope>
</reference>
<dbReference type="InterPro" id="IPR036734">
    <property type="entry name" value="Neur_chan_lig-bd_sf"/>
</dbReference>
<evidence type="ECO:0000313" key="4">
    <source>
        <dbReference type="Proteomes" id="UP000663829"/>
    </source>
</evidence>
<dbReference type="InterPro" id="IPR006202">
    <property type="entry name" value="Neur_chan_lig-bd"/>
</dbReference>
<dbReference type="AlphaFoldDB" id="A0A814ZKG5"/>
<dbReference type="GO" id="GO:0016020">
    <property type="term" value="C:membrane"/>
    <property type="evidence" value="ECO:0007669"/>
    <property type="project" value="InterPro"/>
</dbReference>
<evidence type="ECO:0000313" key="2">
    <source>
        <dbReference type="EMBL" id="CAF1244161.1"/>
    </source>
</evidence>
<dbReference type="EMBL" id="CAJOBC010011661">
    <property type="protein sequence ID" value="CAF4008939.1"/>
    <property type="molecule type" value="Genomic_DNA"/>
</dbReference>
<keyword evidence="4" id="KW-1185">Reference proteome</keyword>
<dbReference type="EMBL" id="CAJNOQ010010147">
    <property type="protein sequence ID" value="CAF1244161.1"/>
    <property type="molecule type" value="Genomic_DNA"/>
</dbReference>
<name>A0A814ZKG5_9BILA</name>
<dbReference type="Gene3D" id="2.70.170.10">
    <property type="entry name" value="Neurotransmitter-gated ion-channel ligand-binding domain"/>
    <property type="match status" value="1"/>
</dbReference>
<gene>
    <name evidence="2" type="ORF">GPM918_LOCUS25806</name>
    <name evidence="3" type="ORF">SRO942_LOCUS25854</name>
</gene>